<evidence type="ECO:0000256" key="6">
    <source>
        <dbReference type="ARBA" id="ARBA00022833"/>
    </source>
</evidence>
<evidence type="ECO:0000256" key="8">
    <source>
        <dbReference type="PROSITE-ProRule" id="PRU00042"/>
    </source>
</evidence>
<feature type="domain" description="C2H2-type" evidence="9">
    <location>
        <begin position="33"/>
        <end position="60"/>
    </location>
</feature>
<keyword evidence="7" id="KW-0539">Nucleus</keyword>
<protein>
    <recommendedName>
        <fullName evidence="9">C2H2-type domain-containing protein</fullName>
    </recommendedName>
</protein>
<dbReference type="PROSITE" id="PS00028">
    <property type="entry name" value="ZINC_FINGER_C2H2_1"/>
    <property type="match status" value="1"/>
</dbReference>
<dbReference type="Pfam" id="PF00096">
    <property type="entry name" value="zf-C2H2"/>
    <property type="match status" value="1"/>
</dbReference>
<organism evidence="10 11">
    <name type="scientific">Sousa chinensis</name>
    <name type="common">Indo-pacific humpbacked dolphin</name>
    <name type="synonym">Steno chinensis</name>
    <dbReference type="NCBI Taxonomy" id="103600"/>
    <lineage>
        <taxon>Eukaryota</taxon>
        <taxon>Metazoa</taxon>
        <taxon>Chordata</taxon>
        <taxon>Craniata</taxon>
        <taxon>Vertebrata</taxon>
        <taxon>Euteleostomi</taxon>
        <taxon>Mammalia</taxon>
        <taxon>Eutheria</taxon>
        <taxon>Laurasiatheria</taxon>
        <taxon>Artiodactyla</taxon>
        <taxon>Whippomorpha</taxon>
        <taxon>Cetacea</taxon>
        <taxon>Odontoceti</taxon>
        <taxon>Delphinidae</taxon>
        <taxon>Sousa</taxon>
    </lineage>
</organism>
<reference evidence="10 11" key="1">
    <citation type="journal article" date="2018" name="Genomics">
        <title>Molecular footprints of inshore aquatic adaptation in Indo-Pacific humpback dolphin (Sousa chinensis).</title>
        <authorList>
            <person name="Ming Y."/>
            <person name="Jian J."/>
            <person name="Yu F."/>
            <person name="Yu X."/>
            <person name="Wang J."/>
            <person name="Liu W."/>
        </authorList>
    </citation>
    <scope>NUCLEOTIDE SEQUENCE [LARGE SCALE GENOMIC DNA]</scope>
    <source>
        <strain evidence="10">MY-2018</strain>
        <tissue evidence="10">Skin</tissue>
    </source>
</reference>
<dbReference type="FunFam" id="3.30.160.60:FF:000249">
    <property type="entry name" value="Zinc finger protein 154"/>
    <property type="match status" value="1"/>
</dbReference>
<dbReference type="PANTHER" id="PTHR23226:SF366">
    <property type="entry name" value="ZINC FINGER PROTEIN ZFP2"/>
    <property type="match status" value="1"/>
</dbReference>
<gene>
    <name evidence="10" type="ORF">DBR06_SOUSAS5310043</name>
</gene>
<keyword evidence="4" id="KW-0677">Repeat</keyword>
<evidence type="ECO:0000256" key="5">
    <source>
        <dbReference type="ARBA" id="ARBA00022771"/>
    </source>
</evidence>
<dbReference type="Gene3D" id="3.30.160.60">
    <property type="entry name" value="Classic Zinc Finger"/>
    <property type="match status" value="1"/>
</dbReference>
<sequence length="64" mass="7201">GKKIIINGESAQKLSVANTLVQHQRVLTRGRCYTCSECGKSFSQSSNLITHRRVHTEKRPYNLG</sequence>
<comment type="subcellular location">
    <subcellularLocation>
        <location evidence="1">Nucleus</location>
    </subcellularLocation>
</comment>
<evidence type="ECO:0000256" key="2">
    <source>
        <dbReference type="ARBA" id="ARBA00006991"/>
    </source>
</evidence>
<dbReference type="PANTHER" id="PTHR23226">
    <property type="entry name" value="ZINC FINGER AND SCAN DOMAIN-CONTAINING"/>
    <property type="match status" value="1"/>
</dbReference>
<evidence type="ECO:0000256" key="3">
    <source>
        <dbReference type="ARBA" id="ARBA00022723"/>
    </source>
</evidence>
<keyword evidence="11" id="KW-1185">Reference proteome</keyword>
<name>A0A484GPC0_SOUCH</name>
<comment type="caution">
    <text evidence="10">The sequence shown here is derived from an EMBL/GenBank/DDBJ whole genome shotgun (WGS) entry which is preliminary data.</text>
</comment>
<evidence type="ECO:0000256" key="1">
    <source>
        <dbReference type="ARBA" id="ARBA00004123"/>
    </source>
</evidence>
<evidence type="ECO:0000259" key="9">
    <source>
        <dbReference type="PROSITE" id="PS50157"/>
    </source>
</evidence>
<feature type="non-terminal residue" evidence="10">
    <location>
        <position position="64"/>
    </location>
</feature>
<evidence type="ECO:0000256" key="7">
    <source>
        <dbReference type="ARBA" id="ARBA00023242"/>
    </source>
</evidence>
<evidence type="ECO:0000313" key="11">
    <source>
        <dbReference type="Proteomes" id="UP000295264"/>
    </source>
</evidence>
<feature type="non-terminal residue" evidence="10">
    <location>
        <position position="1"/>
    </location>
</feature>
<dbReference type="GO" id="GO:0000978">
    <property type="term" value="F:RNA polymerase II cis-regulatory region sequence-specific DNA binding"/>
    <property type="evidence" value="ECO:0007669"/>
    <property type="project" value="TreeGrafter"/>
</dbReference>
<dbReference type="SUPFAM" id="SSF57667">
    <property type="entry name" value="beta-beta-alpha zinc fingers"/>
    <property type="match status" value="1"/>
</dbReference>
<dbReference type="GO" id="GO:0045892">
    <property type="term" value="P:negative regulation of DNA-templated transcription"/>
    <property type="evidence" value="ECO:0007669"/>
    <property type="project" value="UniProtKB-ARBA"/>
</dbReference>
<keyword evidence="6" id="KW-0862">Zinc</keyword>
<evidence type="ECO:0000313" key="10">
    <source>
        <dbReference type="EMBL" id="TEA37614.1"/>
    </source>
</evidence>
<dbReference type="EMBL" id="QWLN02005217">
    <property type="protein sequence ID" value="TEA37614.1"/>
    <property type="molecule type" value="Genomic_DNA"/>
</dbReference>
<accession>A0A484GPC0</accession>
<dbReference type="GO" id="GO:0008270">
    <property type="term" value="F:zinc ion binding"/>
    <property type="evidence" value="ECO:0007669"/>
    <property type="project" value="UniProtKB-KW"/>
</dbReference>
<evidence type="ECO:0000256" key="4">
    <source>
        <dbReference type="ARBA" id="ARBA00022737"/>
    </source>
</evidence>
<keyword evidence="3" id="KW-0479">Metal-binding</keyword>
<dbReference type="Proteomes" id="UP000295264">
    <property type="component" value="Unassembled WGS sequence"/>
</dbReference>
<dbReference type="AlphaFoldDB" id="A0A484GPC0"/>
<comment type="similarity">
    <text evidence="2">Belongs to the krueppel C2H2-type zinc-finger protein family.</text>
</comment>
<keyword evidence="5 8" id="KW-0863">Zinc-finger</keyword>
<dbReference type="InterPro" id="IPR036236">
    <property type="entry name" value="Znf_C2H2_sf"/>
</dbReference>
<dbReference type="SMART" id="SM00355">
    <property type="entry name" value="ZnF_C2H2"/>
    <property type="match status" value="1"/>
</dbReference>
<proteinExistence type="inferred from homology"/>
<dbReference type="GO" id="GO:0005634">
    <property type="term" value="C:nucleus"/>
    <property type="evidence" value="ECO:0007669"/>
    <property type="project" value="UniProtKB-SubCell"/>
</dbReference>
<dbReference type="PROSITE" id="PS50157">
    <property type="entry name" value="ZINC_FINGER_C2H2_2"/>
    <property type="match status" value="1"/>
</dbReference>
<dbReference type="InterPro" id="IPR013087">
    <property type="entry name" value="Znf_C2H2_type"/>
</dbReference>
<dbReference type="GO" id="GO:0000981">
    <property type="term" value="F:DNA-binding transcription factor activity, RNA polymerase II-specific"/>
    <property type="evidence" value="ECO:0007669"/>
    <property type="project" value="TreeGrafter"/>
</dbReference>